<protein>
    <submittedName>
        <fullName evidence="2">Uncharacterized protein</fullName>
    </submittedName>
</protein>
<feature type="transmembrane region" description="Helical" evidence="1">
    <location>
        <begin position="46"/>
        <end position="67"/>
    </location>
</feature>
<feature type="transmembrane region" description="Helical" evidence="1">
    <location>
        <begin position="14"/>
        <end position="34"/>
    </location>
</feature>
<dbReference type="EMBL" id="AP025319">
    <property type="protein sequence ID" value="BDD12508.1"/>
    <property type="molecule type" value="Genomic_DNA"/>
</dbReference>
<dbReference type="KEGG" id="fax:FUAX_49400"/>
<dbReference type="AlphaFoldDB" id="A0AAU9CQN5"/>
<gene>
    <name evidence="2" type="ORF">FUAX_49400</name>
</gene>
<accession>A0AAU9CQN5</accession>
<name>A0AAU9CQN5_9BACT</name>
<proteinExistence type="predicted"/>
<geneLocation type="plasmid" evidence="2 3">
    <name>pFA5</name>
</geneLocation>
<evidence type="ECO:0000313" key="2">
    <source>
        <dbReference type="EMBL" id="BDD12508.1"/>
    </source>
</evidence>
<dbReference type="Proteomes" id="UP001348817">
    <property type="component" value="Plasmid pFA5"/>
</dbReference>
<evidence type="ECO:0000256" key="1">
    <source>
        <dbReference type="SAM" id="Phobius"/>
    </source>
</evidence>
<feature type="transmembrane region" description="Helical" evidence="1">
    <location>
        <begin position="74"/>
        <end position="93"/>
    </location>
</feature>
<reference evidence="2 3" key="1">
    <citation type="submission" date="2021-12" db="EMBL/GenBank/DDBJ databases">
        <title>Genome sequencing of bacteria with rrn-lacking chromosome and rrn-plasmid.</title>
        <authorList>
            <person name="Anda M."/>
            <person name="Iwasaki W."/>
        </authorList>
    </citation>
    <scope>NUCLEOTIDE SEQUENCE [LARGE SCALE GENOMIC DNA]</scope>
    <source>
        <strain evidence="2 3">DSM 100852</strain>
        <plasmid evidence="2 3">pFA5</plasmid>
    </source>
</reference>
<sequence>MIFIKAKKVLTKHLLSYLHGFVAMFALLIIWSSLDGSWPKSWEDVANVGLPLLVFYLHAFLVFPYFLKRGDVRSYLLYTFILFAIGAIAKTFIDIGNRPDYIYIFSKIYYVDLEYGFNY</sequence>
<evidence type="ECO:0000313" key="3">
    <source>
        <dbReference type="Proteomes" id="UP001348817"/>
    </source>
</evidence>
<keyword evidence="1" id="KW-0472">Membrane</keyword>
<organism evidence="2 3">
    <name type="scientific">Fulvitalea axinellae</name>
    <dbReference type="NCBI Taxonomy" id="1182444"/>
    <lineage>
        <taxon>Bacteria</taxon>
        <taxon>Pseudomonadati</taxon>
        <taxon>Bacteroidota</taxon>
        <taxon>Cytophagia</taxon>
        <taxon>Cytophagales</taxon>
        <taxon>Persicobacteraceae</taxon>
        <taxon>Fulvitalea</taxon>
    </lineage>
</organism>
<keyword evidence="3" id="KW-1185">Reference proteome</keyword>
<keyword evidence="2" id="KW-0614">Plasmid</keyword>
<keyword evidence="1" id="KW-1133">Transmembrane helix</keyword>
<keyword evidence="1" id="KW-0812">Transmembrane</keyword>